<evidence type="ECO:0008006" key="9">
    <source>
        <dbReference type="Google" id="ProtNLM"/>
    </source>
</evidence>
<comment type="caution">
    <text evidence="7">The sequence shown here is derived from an EMBL/GenBank/DDBJ whole genome shotgun (WGS) entry which is preliminary data.</text>
</comment>
<feature type="transmembrane region" description="Helical" evidence="6">
    <location>
        <begin position="265"/>
        <end position="282"/>
    </location>
</feature>
<feature type="transmembrane region" description="Helical" evidence="6">
    <location>
        <begin position="60"/>
        <end position="80"/>
    </location>
</feature>
<reference evidence="7 8" key="2">
    <citation type="submission" date="2018-07" db="EMBL/GenBank/DDBJ databases">
        <title>Diversity of Mesorhizobium strains in Brazil.</title>
        <authorList>
            <person name="Helene L.C.F."/>
            <person name="Dall'Agnol R."/>
            <person name="Delamuta J.R.M."/>
            <person name="Hungria M."/>
        </authorList>
    </citation>
    <scope>NUCLEOTIDE SEQUENCE [LARGE SCALE GENOMIC DNA]</scope>
    <source>
        <strain evidence="7 8">AC99b</strain>
    </source>
</reference>
<keyword evidence="5 6" id="KW-0472">Membrane</keyword>
<sequence>MVGGGPPMSNADRVTDTKKPSVLSRTVLGFLASTLSASVGRNGYYIASAWILVEAGYGSASVGTVLTIVSVVEFIASPLAGVAADRFDRRRLNIAADLSRFVVLLVTACAFFYLDAFVTICLSAALFAFCDRVALTTSQSMIPVVVRGAGLATSNSIVFFAVQFGCLGAALLAGPLLNELSPALVFTVLAAFFVASAASLGWVRLDRASDRVYAANSFVPNTDLVRHFAVYALLYGGAVLVSVMGSGFVFEEQQGTAVDFGHLEAAWSAGSLIGAGLLARLTRTISTHTLHLMLLGSTALALMALTPLSAPWTLAIFAALGLFYNLGRVSVEVTLQSRVSDRVLGRAKGAMHSLAVGLGLIIFGIAAVLGDRVFPSTIFFGFGVALLAGVYVLSINFAKQKGE</sequence>
<dbReference type="InterPro" id="IPR036259">
    <property type="entry name" value="MFS_trans_sf"/>
</dbReference>
<keyword evidence="8" id="KW-1185">Reference proteome</keyword>
<feature type="transmembrane region" description="Helical" evidence="6">
    <location>
        <begin position="289"/>
        <end position="306"/>
    </location>
</feature>
<dbReference type="PANTHER" id="PTHR23513:SF6">
    <property type="entry name" value="MAJOR FACILITATOR SUPERFAMILY ASSOCIATED DOMAIN-CONTAINING PROTEIN"/>
    <property type="match status" value="1"/>
</dbReference>
<name>A0A330HRW2_9HYPH</name>
<proteinExistence type="predicted"/>
<evidence type="ECO:0000256" key="3">
    <source>
        <dbReference type="ARBA" id="ARBA00022692"/>
    </source>
</evidence>
<dbReference type="Gene3D" id="1.20.1250.20">
    <property type="entry name" value="MFS general substrate transporter like domains"/>
    <property type="match status" value="1"/>
</dbReference>
<gene>
    <name evidence="7" type="ORF">DPM33_17780</name>
</gene>
<evidence type="ECO:0000256" key="1">
    <source>
        <dbReference type="ARBA" id="ARBA00004651"/>
    </source>
</evidence>
<dbReference type="Proteomes" id="UP000251558">
    <property type="component" value="Unassembled WGS sequence"/>
</dbReference>
<dbReference type="PANTHER" id="PTHR23513">
    <property type="entry name" value="INTEGRAL MEMBRANE EFFLUX PROTEIN-RELATED"/>
    <property type="match status" value="1"/>
</dbReference>
<evidence type="ECO:0000256" key="5">
    <source>
        <dbReference type="ARBA" id="ARBA00023136"/>
    </source>
</evidence>
<keyword evidence="3 6" id="KW-0812">Transmembrane</keyword>
<feature type="transmembrane region" description="Helical" evidence="6">
    <location>
        <begin position="183"/>
        <end position="203"/>
    </location>
</feature>
<evidence type="ECO:0000313" key="8">
    <source>
        <dbReference type="Proteomes" id="UP000251558"/>
    </source>
</evidence>
<keyword evidence="2" id="KW-1003">Cell membrane</keyword>
<feature type="transmembrane region" description="Helical" evidence="6">
    <location>
        <begin position="224"/>
        <end position="245"/>
    </location>
</feature>
<comment type="subcellular location">
    <subcellularLocation>
        <location evidence="1">Cell membrane</location>
        <topology evidence="1">Multi-pass membrane protein</topology>
    </subcellularLocation>
</comment>
<dbReference type="SUPFAM" id="SSF103473">
    <property type="entry name" value="MFS general substrate transporter"/>
    <property type="match status" value="1"/>
</dbReference>
<feature type="transmembrane region" description="Helical" evidence="6">
    <location>
        <begin position="376"/>
        <end position="398"/>
    </location>
</feature>
<dbReference type="EMBL" id="QMBP01000008">
    <property type="protein sequence ID" value="RAZ89429.1"/>
    <property type="molecule type" value="Genomic_DNA"/>
</dbReference>
<dbReference type="Pfam" id="PF07690">
    <property type="entry name" value="MFS_1"/>
    <property type="match status" value="1"/>
</dbReference>
<evidence type="ECO:0000256" key="2">
    <source>
        <dbReference type="ARBA" id="ARBA00022475"/>
    </source>
</evidence>
<keyword evidence="4 6" id="KW-1133">Transmembrane helix</keyword>
<dbReference type="InterPro" id="IPR011701">
    <property type="entry name" value="MFS"/>
</dbReference>
<accession>A0A330HRW2</accession>
<feature type="transmembrane region" description="Helical" evidence="6">
    <location>
        <begin position="312"/>
        <end position="331"/>
    </location>
</feature>
<protein>
    <recommendedName>
        <fullName evidence="9">MFS transporter</fullName>
    </recommendedName>
</protein>
<evidence type="ECO:0000256" key="6">
    <source>
        <dbReference type="SAM" id="Phobius"/>
    </source>
</evidence>
<evidence type="ECO:0000313" key="7">
    <source>
        <dbReference type="EMBL" id="RAZ89429.1"/>
    </source>
</evidence>
<feature type="transmembrane region" description="Helical" evidence="6">
    <location>
        <begin position="101"/>
        <end position="127"/>
    </location>
</feature>
<dbReference type="AlphaFoldDB" id="A0A330HRW2"/>
<feature type="transmembrane region" description="Helical" evidence="6">
    <location>
        <begin position="157"/>
        <end position="177"/>
    </location>
</feature>
<reference evidence="8" key="1">
    <citation type="submission" date="2018-06" db="EMBL/GenBank/DDBJ databases">
        <authorList>
            <person name="Helene L.C."/>
            <person name="Dall'Agnol R."/>
            <person name="Delamuta J.R."/>
            <person name="Hungria M."/>
        </authorList>
    </citation>
    <scope>NUCLEOTIDE SEQUENCE [LARGE SCALE GENOMIC DNA]</scope>
    <source>
        <strain evidence="8">AC99b</strain>
    </source>
</reference>
<organism evidence="7 8">
    <name type="scientific">Mesorhizobium hawassense</name>
    <dbReference type="NCBI Taxonomy" id="1209954"/>
    <lineage>
        <taxon>Bacteria</taxon>
        <taxon>Pseudomonadati</taxon>
        <taxon>Pseudomonadota</taxon>
        <taxon>Alphaproteobacteria</taxon>
        <taxon>Hyphomicrobiales</taxon>
        <taxon>Phyllobacteriaceae</taxon>
        <taxon>Mesorhizobium</taxon>
    </lineage>
</organism>
<feature type="transmembrane region" description="Helical" evidence="6">
    <location>
        <begin position="352"/>
        <end position="370"/>
    </location>
</feature>
<dbReference type="GO" id="GO:0022857">
    <property type="term" value="F:transmembrane transporter activity"/>
    <property type="evidence" value="ECO:0007669"/>
    <property type="project" value="InterPro"/>
</dbReference>
<evidence type="ECO:0000256" key="4">
    <source>
        <dbReference type="ARBA" id="ARBA00022989"/>
    </source>
</evidence>
<dbReference type="GO" id="GO:0005886">
    <property type="term" value="C:plasma membrane"/>
    <property type="evidence" value="ECO:0007669"/>
    <property type="project" value="UniProtKB-SubCell"/>
</dbReference>